<dbReference type="GO" id="GO:0008449">
    <property type="term" value="F:N-acetylglucosamine-6-sulfatase activity"/>
    <property type="evidence" value="ECO:0007669"/>
    <property type="project" value="TreeGrafter"/>
</dbReference>
<accession>A0A084B3X0</accession>
<organism evidence="4 5">
    <name type="scientific">Stachybotrys chartarum (strain CBS 109288 / IBT 7711)</name>
    <name type="common">Toxic black mold</name>
    <name type="synonym">Stilbospora chartarum</name>
    <dbReference type="NCBI Taxonomy" id="1280523"/>
    <lineage>
        <taxon>Eukaryota</taxon>
        <taxon>Fungi</taxon>
        <taxon>Dikarya</taxon>
        <taxon>Ascomycota</taxon>
        <taxon>Pezizomycotina</taxon>
        <taxon>Sordariomycetes</taxon>
        <taxon>Hypocreomycetidae</taxon>
        <taxon>Hypocreales</taxon>
        <taxon>Stachybotryaceae</taxon>
        <taxon>Stachybotrys</taxon>
    </lineage>
</organism>
<dbReference type="EMBL" id="KL648097">
    <property type="protein sequence ID" value="KEY72249.1"/>
    <property type="molecule type" value="Genomic_DNA"/>
</dbReference>
<name>A0A084B3X0_STACB</name>
<sequence length="643" mass="72194">MHPATVKLVTLAAALPLFIESVLARPNFVFVLTDDQDVHMDSLDYMPEVQQHLIAKGAQFDKHYCTGGYQKFINNGYNDHHLALWLQEAGYNTYYGGKLFNGHTTRNYNRPHMSGYTDSAFFLEPYTYQYSNVSYSRNGGRPINPVGRYSTDLLSNLTQQFIGHAIRERKPFFITVAPIAPHGRLNQWPRGAQFGPPVPAARHRGLFDDYIIPRTDNFNPEQPSSVNWIAELPQLNDTIIQYNDEFQRLRMRSLLSVDEMVGDIVRRLEREGVVDDTYIIYSSDNGFHISQHRLHPGKMCGLETDINVPMIIRGPGIRSGSIQSAPSSHTDVAPTILQLAGIDTSNKKLDGAPMDLEVSIDGYNGTRRTEHIGVEFWGSGLDESFMATERGGSRRHANNTYKGLRVEAEDYGFYYSVWCNNAKELYDMKRDPGQLDNLLSPSRPNDESDFSLFDQGLDAVVDRLDAMLMVLKSCREDSCRDPWGTLHPGSDVMSLGDALSRDFDSFYLEQPKVAFTRCVNGQLLDAEGPTEFNVYTAGGQDDRDDGDESMARMLMLDIWSWGGLALHKCLQLPWPTKPAKEPFHIFIYGGTTAMGISAIQMAKLSGGTVITTSSPSNADYLRSLERTIFWITSLSPSLKTSSH</sequence>
<dbReference type="PANTHER" id="PTHR43108">
    <property type="entry name" value="N-ACETYLGLUCOSAMINE-6-SULFATASE FAMILY MEMBER"/>
    <property type="match status" value="1"/>
</dbReference>
<dbReference type="CDD" id="cd16147">
    <property type="entry name" value="G6S"/>
    <property type="match status" value="1"/>
</dbReference>
<dbReference type="Proteomes" id="UP000028045">
    <property type="component" value="Unassembled WGS sequence"/>
</dbReference>
<dbReference type="GO" id="GO:0005539">
    <property type="term" value="F:glycosaminoglycan binding"/>
    <property type="evidence" value="ECO:0007669"/>
    <property type="project" value="TreeGrafter"/>
</dbReference>
<dbReference type="SUPFAM" id="SSF51735">
    <property type="entry name" value="NAD(P)-binding Rossmann-fold domains"/>
    <property type="match status" value="1"/>
</dbReference>
<dbReference type="InterPro" id="IPR017850">
    <property type="entry name" value="Alkaline_phosphatase_core_sf"/>
</dbReference>
<comment type="similarity">
    <text evidence="1">Belongs to the sulfatase family.</text>
</comment>
<evidence type="ECO:0000313" key="4">
    <source>
        <dbReference type="EMBL" id="KEY72249.1"/>
    </source>
</evidence>
<gene>
    <name evidence="4" type="ORF">S7711_00248</name>
</gene>
<feature type="domain" description="Sulfatase N-terminal" evidence="3">
    <location>
        <begin position="58"/>
        <end position="342"/>
    </location>
</feature>
<dbReference type="InterPro" id="IPR000917">
    <property type="entry name" value="Sulfatase_N"/>
</dbReference>
<dbReference type="Gene3D" id="3.40.720.10">
    <property type="entry name" value="Alkaline Phosphatase, subunit A"/>
    <property type="match status" value="1"/>
</dbReference>
<dbReference type="HOGENOM" id="CLU_006332_4_0_1"/>
<dbReference type="PANTHER" id="PTHR43108:SF8">
    <property type="entry name" value="SD21168P"/>
    <property type="match status" value="1"/>
</dbReference>
<feature type="chain" id="PRO_5001771594" description="Sulfatase N-terminal domain-containing protein" evidence="2">
    <location>
        <begin position="25"/>
        <end position="643"/>
    </location>
</feature>
<protein>
    <recommendedName>
        <fullName evidence="3">Sulfatase N-terminal domain-containing protein</fullName>
    </recommendedName>
</protein>
<proteinExistence type="inferred from homology"/>
<evidence type="ECO:0000313" key="5">
    <source>
        <dbReference type="Proteomes" id="UP000028045"/>
    </source>
</evidence>
<feature type="signal peptide" evidence="2">
    <location>
        <begin position="1"/>
        <end position="24"/>
    </location>
</feature>
<evidence type="ECO:0000256" key="1">
    <source>
        <dbReference type="ARBA" id="ARBA00008779"/>
    </source>
</evidence>
<dbReference type="OrthoDB" id="96314at2759"/>
<keyword evidence="5" id="KW-1185">Reference proteome</keyword>
<dbReference type="AlphaFoldDB" id="A0A084B3X0"/>
<dbReference type="Gene3D" id="3.40.50.720">
    <property type="entry name" value="NAD(P)-binding Rossmann-like Domain"/>
    <property type="match status" value="1"/>
</dbReference>
<dbReference type="InterPro" id="IPR036291">
    <property type="entry name" value="NAD(P)-bd_dom_sf"/>
</dbReference>
<keyword evidence="2" id="KW-0732">Signal</keyword>
<reference evidence="4 5" key="1">
    <citation type="journal article" date="2014" name="BMC Genomics">
        <title>Comparative genome sequencing reveals chemotype-specific gene clusters in the toxigenic black mold Stachybotrys.</title>
        <authorList>
            <person name="Semeiks J."/>
            <person name="Borek D."/>
            <person name="Otwinowski Z."/>
            <person name="Grishin N.V."/>
        </authorList>
    </citation>
    <scope>NUCLEOTIDE SEQUENCE [LARGE SCALE GENOMIC DNA]</scope>
    <source>
        <strain evidence="5">CBS 109288 / IBT 7711</strain>
    </source>
</reference>
<evidence type="ECO:0000256" key="2">
    <source>
        <dbReference type="SAM" id="SignalP"/>
    </source>
</evidence>
<evidence type="ECO:0000259" key="3">
    <source>
        <dbReference type="Pfam" id="PF00884"/>
    </source>
</evidence>
<dbReference type="SUPFAM" id="SSF53649">
    <property type="entry name" value="Alkaline phosphatase-like"/>
    <property type="match status" value="1"/>
</dbReference>
<dbReference type="Pfam" id="PF00884">
    <property type="entry name" value="Sulfatase"/>
    <property type="match status" value="1"/>
</dbReference>